<dbReference type="SUPFAM" id="SSF49879">
    <property type="entry name" value="SMAD/FHA domain"/>
    <property type="match status" value="1"/>
</dbReference>
<evidence type="ECO:0000313" key="3">
    <source>
        <dbReference type="EMBL" id="NGN66237.1"/>
    </source>
</evidence>
<dbReference type="Pfam" id="PF00498">
    <property type="entry name" value="FHA"/>
    <property type="match status" value="1"/>
</dbReference>
<dbReference type="PANTHER" id="PTHR23308">
    <property type="entry name" value="NUCLEAR INHIBITOR OF PROTEIN PHOSPHATASE-1"/>
    <property type="match status" value="1"/>
</dbReference>
<sequence>MTASFEFPTSAVAPVRISDAERDRVLAVLREGAAQGRLSQDTFLRRMELAFAAKAEWQLEALTADLPKEGRLSRAVIGSVAKVSAFGVRVRTAWQNERLPSLMLPVPGSYPLRIGRDPVNGLRIMEETVSRSHAELSSTATGLWLLRDLRSTNGTFVNGRRITGAAPVHPGDQVGFGHAHYRLTGR</sequence>
<feature type="domain" description="FHA" evidence="2">
    <location>
        <begin position="112"/>
        <end position="162"/>
    </location>
</feature>
<evidence type="ECO:0000313" key="4">
    <source>
        <dbReference type="Proteomes" id="UP000481583"/>
    </source>
</evidence>
<protein>
    <submittedName>
        <fullName evidence="3">DUF1707 domain-containing protein</fullName>
    </submittedName>
</protein>
<dbReference type="AlphaFoldDB" id="A0A6G4U4M6"/>
<dbReference type="InterPro" id="IPR000253">
    <property type="entry name" value="FHA_dom"/>
</dbReference>
<reference evidence="3 4" key="1">
    <citation type="submission" date="2020-02" db="EMBL/GenBank/DDBJ databases">
        <title>Whole-genome analyses of novel actinobacteria.</title>
        <authorList>
            <person name="Sahin N."/>
        </authorList>
    </citation>
    <scope>NUCLEOTIDE SEQUENCE [LARGE SCALE GENOMIC DNA]</scope>
    <source>
        <strain evidence="3 4">A7024</strain>
    </source>
</reference>
<dbReference type="PROSITE" id="PS50006">
    <property type="entry name" value="FHA_DOMAIN"/>
    <property type="match status" value="1"/>
</dbReference>
<dbReference type="Gene3D" id="2.60.200.20">
    <property type="match status" value="1"/>
</dbReference>
<comment type="caution">
    <text evidence="3">The sequence shown here is derived from an EMBL/GenBank/DDBJ whole genome shotgun (WGS) entry which is preliminary data.</text>
</comment>
<dbReference type="Proteomes" id="UP000481583">
    <property type="component" value="Unassembled WGS sequence"/>
</dbReference>
<dbReference type="CDD" id="cd00060">
    <property type="entry name" value="FHA"/>
    <property type="match status" value="1"/>
</dbReference>
<dbReference type="EMBL" id="JAAKZV010000088">
    <property type="protein sequence ID" value="NGN66237.1"/>
    <property type="molecule type" value="Genomic_DNA"/>
</dbReference>
<accession>A0A6G4U4M6</accession>
<name>A0A6G4U4M6_9ACTN</name>
<dbReference type="Pfam" id="PF08044">
    <property type="entry name" value="DUF1707"/>
    <property type="match status" value="1"/>
</dbReference>
<dbReference type="SMART" id="SM00240">
    <property type="entry name" value="FHA"/>
    <property type="match status" value="1"/>
</dbReference>
<dbReference type="InterPro" id="IPR012551">
    <property type="entry name" value="DUF1707_SHOCT-like"/>
</dbReference>
<keyword evidence="1" id="KW-0597">Phosphoprotein</keyword>
<evidence type="ECO:0000259" key="2">
    <source>
        <dbReference type="PROSITE" id="PS50006"/>
    </source>
</evidence>
<gene>
    <name evidence="3" type="ORF">G5C51_20345</name>
</gene>
<proteinExistence type="predicted"/>
<dbReference type="InterPro" id="IPR050923">
    <property type="entry name" value="Cell_Proc_Reg/RNA_Proc"/>
</dbReference>
<evidence type="ECO:0000256" key="1">
    <source>
        <dbReference type="ARBA" id="ARBA00022553"/>
    </source>
</evidence>
<dbReference type="RefSeq" id="WP_165239423.1">
    <property type="nucleotide sequence ID" value="NZ_JAAKZV010000088.1"/>
</dbReference>
<dbReference type="InterPro" id="IPR008984">
    <property type="entry name" value="SMAD_FHA_dom_sf"/>
</dbReference>
<keyword evidence="4" id="KW-1185">Reference proteome</keyword>
<organism evidence="3 4">
    <name type="scientific">Streptomyces coryli</name>
    <dbReference type="NCBI Taxonomy" id="1128680"/>
    <lineage>
        <taxon>Bacteria</taxon>
        <taxon>Bacillati</taxon>
        <taxon>Actinomycetota</taxon>
        <taxon>Actinomycetes</taxon>
        <taxon>Kitasatosporales</taxon>
        <taxon>Streptomycetaceae</taxon>
        <taxon>Streptomyces</taxon>
    </lineage>
</organism>